<gene>
    <name evidence="1" type="ORF">OO016_01500</name>
</gene>
<organism evidence="1 2">
    <name type="scientific">Lentiprolixibacter aurantiacus</name>
    <dbReference type="NCBI Taxonomy" id="2993939"/>
    <lineage>
        <taxon>Bacteria</taxon>
        <taxon>Pseudomonadati</taxon>
        <taxon>Bacteroidota</taxon>
        <taxon>Flavobacteriia</taxon>
        <taxon>Flavobacteriales</taxon>
        <taxon>Flavobacteriaceae</taxon>
        <taxon>Lentiprolixibacter</taxon>
    </lineage>
</organism>
<reference evidence="1" key="1">
    <citation type="submission" date="2022-11" db="EMBL/GenBank/DDBJ databases">
        <title>The characterization of three novel Bacteroidetes species and genomic analysis of their roles in tidal elemental geochemical cycles.</title>
        <authorList>
            <person name="Ma K.-J."/>
        </authorList>
    </citation>
    <scope>NUCLEOTIDE SEQUENCE</scope>
    <source>
        <strain evidence="1">M415</strain>
    </source>
</reference>
<dbReference type="Gene3D" id="3.30.70.930">
    <property type="match status" value="1"/>
</dbReference>
<dbReference type="Proteomes" id="UP001207116">
    <property type="component" value="Unassembled WGS sequence"/>
</dbReference>
<dbReference type="AlphaFoldDB" id="A0AAE3MIX0"/>
<proteinExistence type="predicted"/>
<keyword evidence="2" id="KW-1185">Reference proteome</keyword>
<comment type="caution">
    <text evidence="1">The sequence shown here is derived from an EMBL/GenBank/DDBJ whole genome shotgun (WGS) entry which is preliminary data.</text>
</comment>
<dbReference type="RefSeq" id="WP_266010258.1">
    <property type="nucleotide sequence ID" value="NZ_JAPFQP010000001.1"/>
</dbReference>
<accession>A0AAE3MIX0</accession>
<dbReference type="EMBL" id="JAPFQP010000001">
    <property type="protein sequence ID" value="MCX2718264.1"/>
    <property type="molecule type" value="Genomic_DNA"/>
</dbReference>
<evidence type="ECO:0000313" key="1">
    <source>
        <dbReference type="EMBL" id="MCX2718264.1"/>
    </source>
</evidence>
<sequence>MQVSVELTLSPLQDDFEPPIIAFIQKLRSSGFTVLENPLSTQVYGEYDQLMPFLQQAMKEALTDAEHGLFFMKIVKSDRSQYEPHF</sequence>
<evidence type="ECO:0000313" key="2">
    <source>
        <dbReference type="Proteomes" id="UP001207116"/>
    </source>
</evidence>
<evidence type="ECO:0008006" key="3">
    <source>
        <dbReference type="Google" id="ProtNLM"/>
    </source>
</evidence>
<name>A0AAE3MIX0_9FLAO</name>
<dbReference type="InterPro" id="IPR029756">
    <property type="entry name" value="MTH1187/YkoF-like"/>
</dbReference>
<dbReference type="SUPFAM" id="SSF89957">
    <property type="entry name" value="MTH1187/YkoF-like"/>
    <property type="match status" value="1"/>
</dbReference>
<protein>
    <recommendedName>
        <fullName evidence="3">Thiamine-binding protein domain-containing protein</fullName>
    </recommendedName>
</protein>